<comment type="caution">
    <text evidence="3">The sequence shown here is derived from an EMBL/GenBank/DDBJ whole genome shotgun (WGS) entry which is preliminary data.</text>
</comment>
<feature type="region of interest" description="Disordered" evidence="1">
    <location>
        <begin position="1"/>
        <end position="54"/>
    </location>
</feature>
<evidence type="ECO:0008006" key="5">
    <source>
        <dbReference type="Google" id="ProtNLM"/>
    </source>
</evidence>
<feature type="region of interest" description="Disordered" evidence="1">
    <location>
        <begin position="89"/>
        <end position="109"/>
    </location>
</feature>
<proteinExistence type="predicted"/>
<keyword evidence="2" id="KW-0812">Transmembrane</keyword>
<protein>
    <recommendedName>
        <fullName evidence="5">Serine/threonine protein kinase</fullName>
    </recommendedName>
</protein>
<keyword evidence="2" id="KW-1133">Transmembrane helix</keyword>
<dbReference type="Proteomes" id="UP001501444">
    <property type="component" value="Unassembled WGS sequence"/>
</dbReference>
<organism evidence="3 4">
    <name type="scientific">Dactylosporangium salmoneum</name>
    <dbReference type="NCBI Taxonomy" id="53361"/>
    <lineage>
        <taxon>Bacteria</taxon>
        <taxon>Bacillati</taxon>
        <taxon>Actinomycetota</taxon>
        <taxon>Actinomycetes</taxon>
        <taxon>Micromonosporales</taxon>
        <taxon>Micromonosporaceae</taxon>
        <taxon>Dactylosporangium</taxon>
    </lineage>
</organism>
<reference evidence="4" key="1">
    <citation type="journal article" date="2019" name="Int. J. Syst. Evol. Microbiol.">
        <title>The Global Catalogue of Microorganisms (GCM) 10K type strain sequencing project: providing services to taxonomists for standard genome sequencing and annotation.</title>
        <authorList>
            <consortium name="The Broad Institute Genomics Platform"/>
            <consortium name="The Broad Institute Genome Sequencing Center for Infectious Disease"/>
            <person name="Wu L."/>
            <person name="Ma J."/>
        </authorList>
    </citation>
    <scope>NUCLEOTIDE SEQUENCE [LARGE SCALE GENOMIC DNA]</scope>
    <source>
        <strain evidence="4">JCM 3272</strain>
    </source>
</reference>
<feature type="compositionally biased region" description="Low complexity" evidence="1">
    <location>
        <begin position="93"/>
        <end position="109"/>
    </location>
</feature>
<evidence type="ECO:0000313" key="4">
    <source>
        <dbReference type="Proteomes" id="UP001501444"/>
    </source>
</evidence>
<evidence type="ECO:0000256" key="2">
    <source>
        <dbReference type="SAM" id="Phobius"/>
    </source>
</evidence>
<name>A0ABP5URS2_9ACTN</name>
<keyword evidence="4" id="KW-1185">Reference proteome</keyword>
<dbReference type="RefSeq" id="WP_344619503.1">
    <property type="nucleotide sequence ID" value="NZ_BAAARV010000102.1"/>
</dbReference>
<evidence type="ECO:0000313" key="3">
    <source>
        <dbReference type="EMBL" id="GAA2386472.1"/>
    </source>
</evidence>
<accession>A0ABP5URS2</accession>
<dbReference type="EMBL" id="BAAARV010000102">
    <property type="protein sequence ID" value="GAA2386472.1"/>
    <property type="molecule type" value="Genomic_DNA"/>
</dbReference>
<sequence length="259" mass="27762">MTRWNDDGQVPYQSYDVTPIGRDTYPGHPGTQPFSAPPQPAYGPYQPAPPGPPAPRRTTRVFALIGSLVVLAVVAVGIVVVIAIRRQSDDKNTAAPSTPSTAASTEAPQTGPIDMCLVGNWKQSEYKSSFDFTDLVADGKPLGKVKVTGSGVKQEITAEGDSVSDYSGVTYTGKASDGRAVTLLFSGQYRQSLRTTNHQILFSAKTSTMTMTVMVDNKQVLKTNPTGTSNPQPYTCGDNRWTTTSLVDPDAATTYVRSY</sequence>
<feature type="compositionally biased region" description="Pro residues" evidence="1">
    <location>
        <begin position="35"/>
        <end position="54"/>
    </location>
</feature>
<keyword evidence="2" id="KW-0472">Membrane</keyword>
<gene>
    <name evidence="3" type="ORF">GCM10010170_096930</name>
</gene>
<feature type="transmembrane region" description="Helical" evidence="2">
    <location>
        <begin position="61"/>
        <end position="84"/>
    </location>
</feature>
<evidence type="ECO:0000256" key="1">
    <source>
        <dbReference type="SAM" id="MobiDB-lite"/>
    </source>
</evidence>